<evidence type="ECO:0000313" key="7">
    <source>
        <dbReference type="Proteomes" id="UP001315967"/>
    </source>
</evidence>
<dbReference type="Proteomes" id="UP001315967">
    <property type="component" value="Chromosome"/>
</dbReference>
<evidence type="ECO:0000259" key="5">
    <source>
        <dbReference type="Pfam" id="PF02782"/>
    </source>
</evidence>
<keyword evidence="3 6" id="KW-0418">Kinase</keyword>
<feature type="domain" description="Carbohydrate kinase FGGY C-terminal" evidence="5">
    <location>
        <begin position="361"/>
        <end position="455"/>
    </location>
</feature>
<dbReference type="SUPFAM" id="SSF53067">
    <property type="entry name" value="Actin-like ATPase domain"/>
    <property type="match status" value="2"/>
</dbReference>
<dbReference type="PANTHER" id="PTHR43095:SF1">
    <property type="entry name" value="AUTOINDUCER-2 KINASE"/>
    <property type="match status" value="1"/>
</dbReference>
<dbReference type="EC" id="2.7.1.189" evidence="6"/>
<dbReference type="PANTHER" id="PTHR43095">
    <property type="entry name" value="SUGAR KINASE"/>
    <property type="match status" value="1"/>
</dbReference>
<keyword evidence="7" id="KW-1185">Reference proteome</keyword>
<evidence type="ECO:0000259" key="4">
    <source>
        <dbReference type="Pfam" id="PF00370"/>
    </source>
</evidence>
<dbReference type="Gene3D" id="3.30.420.40">
    <property type="match status" value="2"/>
</dbReference>
<dbReference type="Pfam" id="PF02782">
    <property type="entry name" value="FGGY_C"/>
    <property type="match status" value="1"/>
</dbReference>
<feature type="domain" description="Carbohydrate kinase FGGY N-terminal" evidence="4">
    <location>
        <begin position="6"/>
        <end position="250"/>
    </location>
</feature>
<reference evidence="6 7" key="1">
    <citation type="submission" date="2022-08" db="EMBL/GenBank/DDBJ databases">
        <title>Aerococcaceae sp. nov isolated from spoiled eye mask.</title>
        <authorList>
            <person name="Zhou G."/>
            <person name="Xie X.-B."/>
            <person name="Shi Q.-S."/>
            <person name="Wang Y.-S."/>
            <person name="Wen X."/>
            <person name="Peng H."/>
            <person name="Yang X.-J."/>
            <person name="Tao H.-B."/>
            <person name="Huang X.-M."/>
        </authorList>
    </citation>
    <scope>NUCLEOTIDE SEQUENCE [LARGE SCALE GENOMIC DNA]</scope>
    <source>
        <strain evidence="7">DM20194951</strain>
    </source>
</reference>
<name>A0ABY5P4N7_9LACT</name>
<comment type="similarity">
    <text evidence="1">Belongs to the FGGY kinase family.</text>
</comment>
<accession>A0ABY5P4N7</accession>
<gene>
    <name evidence="6" type="primary">lsrK</name>
    <name evidence="6" type="ORF">NRE15_11630</name>
</gene>
<keyword evidence="2 6" id="KW-0808">Transferase</keyword>
<evidence type="ECO:0000256" key="2">
    <source>
        <dbReference type="ARBA" id="ARBA00022679"/>
    </source>
</evidence>
<dbReference type="Pfam" id="PF00370">
    <property type="entry name" value="FGGY_N"/>
    <property type="match status" value="1"/>
</dbReference>
<dbReference type="PIRSF" id="PIRSF000538">
    <property type="entry name" value="GlpK"/>
    <property type="match status" value="1"/>
</dbReference>
<dbReference type="RefSeq" id="WP_313793043.1">
    <property type="nucleotide sequence ID" value="NZ_CP102453.1"/>
</dbReference>
<evidence type="ECO:0000256" key="3">
    <source>
        <dbReference type="ARBA" id="ARBA00022777"/>
    </source>
</evidence>
<organism evidence="6 7">
    <name type="scientific">Fundicoccus culcitae</name>
    <dbReference type="NCBI Taxonomy" id="2969821"/>
    <lineage>
        <taxon>Bacteria</taxon>
        <taxon>Bacillati</taxon>
        <taxon>Bacillota</taxon>
        <taxon>Bacilli</taxon>
        <taxon>Lactobacillales</taxon>
        <taxon>Aerococcaceae</taxon>
        <taxon>Fundicoccus</taxon>
    </lineage>
</organism>
<proteinExistence type="inferred from homology"/>
<dbReference type="InterPro" id="IPR043129">
    <property type="entry name" value="ATPase_NBD"/>
</dbReference>
<dbReference type="GO" id="GO:0016301">
    <property type="term" value="F:kinase activity"/>
    <property type="evidence" value="ECO:0007669"/>
    <property type="project" value="UniProtKB-KW"/>
</dbReference>
<dbReference type="NCBIfam" id="NF008187">
    <property type="entry name" value="PRK10939.1"/>
    <property type="match status" value="1"/>
</dbReference>
<evidence type="ECO:0000313" key="6">
    <source>
        <dbReference type="EMBL" id="UUX33541.1"/>
    </source>
</evidence>
<evidence type="ECO:0000256" key="1">
    <source>
        <dbReference type="ARBA" id="ARBA00009156"/>
    </source>
</evidence>
<dbReference type="InterPro" id="IPR000577">
    <property type="entry name" value="Carb_kinase_FGGY"/>
</dbReference>
<dbReference type="EMBL" id="CP102453">
    <property type="protein sequence ID" value="UUX33541.1"/>
    <property type="molecule type" value="Genomic_DNA"/>
</dbReference>
<sequence>MSKELLLALDGGSSSFRAIIFDRNGNQLFINQREWHHLHDPEIPGSMGFDFKENWELISSCINELIISNNINPEDIIGLSTTTMREGFVLYDESGEELIGFANVDSRSIEESSFLKKNYPDLESELYKSTGESYALGALPRLLWVKNNLPDLMDKGYCFNMLNDWISYKLTGILASEPSNSSTSGLFNIHSRTWELEKLEIFDITLNSVPVIESGSLLGFVSKEASEKTGLSTNTSVIMGGGDVQLGCVGLGILENNETALIGGTFWQLAHNTDTVSVDPNQSIRFNCHALPNMWQHELIAWQVGNSIDWFLEAFFSSELLELKSKNALYTFINENIVDIPPGSYGTLALFSNTMNMMTLKNCAPTFTNFQLDSTKYNRFSFYKALMESVALVVLQHKQKIEQFSNEPIKELVFAGGASNNSIWCQIISDALGIPVKVPKVKEATAFGAALTAGIGTQLINKEKAAKLIQFEKIYYPNFENTQIYKNLVGKWRVAYEAQLSLADNGITDSMWRAPGI</sequence>
<dbReference type="InterPro" id="IPR018485">
    <property type="entry name" value="FGGY_C"/>
</dbReference>
<dbReference type="InterPro" id="IPR050406">
    <property type="entry name" value="FGGY_Carb_Kinase"/>
</dbReference>
<protein>
    <submittedName>
        <fullName evidence="6">Autoinducer-2 kinase</fullName>
        <ecNumber evidence="6">2.7.1.189</ecNumber>
    </submittedName>
</protein>
<dbReference type="InterPro" id="IPR018484">
    <property type="entry name" value="FGGY_N"/>
</dbReference>